<comment type="caution">
    <text evidence="3">The sequence shown here is derived from an EMBL/GenBank/DDBJ whole genome shotgun (WGS) entry which is preliminary data.</text>
</comment>
<feature type="region of interest" description="Disordered" evidence="1">
    <location>
        <begin position="41"/>
        <end position="68"/>
    </location>
</feature>
<dbReference type="Proteomes" id="UP001642540">
    <property type="component" value="Unassembled WGS sequence"/>
</dbReference>
<proteinExistence type="predicted"/>
<feature type="chain" id="PRO_5046101281" evidence="2">
    <location>
        <begin position="25"/>
        <end position="392"/>
    </location>
</feature>
<dbReference type="InterPro" id="IPR011024">
    <property type="entry name" value="G_crystallin-like"/>
</dbReference>
<evidence type="ECO:0000313" key="4">
    <source>
        <dbReference type="Proteomes" id="UP001642540"/>
    </source>
</evidence>
<keyword evidence="2" id="KW-0732">Signal</keyword>
<dbReference type="EMBL" id="CAXLJM020000099">
    <property type="protein sequence ID" value="CAL8133353.1"/>
    <property type="molecule type" value="Genomic_DNA"/>
</dbReference>
<accession>A0ABP1RR01</accession>
<reference evidence="3 4" key="1">
    <citation type="submission" date="2024-08" db="EMBL/GenBank/DDBJ databases">
        <authorList>
            <person name="Cucini C."/>
            <person name="Frati F."/>
        </authorList>
    </citation>
    <scope>NUCLEOTIDE SEQUENCE [LARGE SCALE GENOMIC DNA]</scope>
</reference>
<dbReference type="SUPFAM" id="SSF49695">
    <property type="entry name" value="gamma-Crystallin-like"/>
    <property type="match status" value="1"/>
</dbReference>
<evidence type="ECO:0000256" key="2">
    <source>
        <dbReference type="SAM" id="SignalP"/>
    </source>
</evidence>
<evidence type="ECO:0000256" key="1">
    <source>
        <dbReference type="SAM" id="MobiDB-lite"/>
    </source>
</evidence>
<name>A0ABP1RR01_9HEXA</name>
<organism evidence="3 4">
    <name type="scientific">Orchesella dallaii</name>
    <dbReference type="NCBI Taxonomy" id="48710"/>
    <lineage>
        <taxon>Eukaryota</taxon>
        <taxon>Metazoa</taxon>
        <taxon>Ecdysozoa</taxon>
        <taxon>Arthropoda</taxon>
        <taxon>Hexapoda</taxon>
        <taxon>Collembola</taxon>
        <taxon>Entomobryomorpha</taxon>
        <taxon>Entomobryoidea</taxon>
        <taxon>Orchesellidae</taxon>
        <taxon>Orchesellinae</taxon>
        <taxon>Orchesella</taxon>
    </lineage>
</organism>
<keyword evidence="4" id="KW-1185">Reference proteome</keyword>
<protein>
    <submittedName>
        <fullName evidence="3">Uncharacterized protein</fullName>
    </submittedName>
</protein>
<evidence type="ECO:0000313" key="3">
    <source>
        <dbReference type="EMBL" id="CAL8133353.1"/>
    </source>
</evidence>
<feature type="compositionally biased region" description="Pro residues" evidence="1">
    <location>
        <begin position="43"/>
        <end position="68"/>
    </location>
</feature>
<dbReference type="Gene3D" id="2.60.20.10">
    <property type="entry name" value="Crystallins"/>
    <property type="match status" value="2"/>
</dbReference>
<sequence length="392" mass="43467">MAVKHKFVILLLAFGFLASFTVTGDDYQDYDVGEIVASVKGEAPPPAAPSPEPLPNTEPVPPPPPPPSTVITTCEVDPTRSSNVIHSCYLTQIFYARLFRIFLNQNSVLNTDDKLAMYVKPTCTNVPKFNTSIDWRWENTVSEVRVPEGKCIRLFDTRDCCGRTLDISSKGPILYKEPNWNDKAKSFATCDYAGGCPGNGGDDSSLAIFYEAHGLKGYDTLALEIQECCINIPDTKTTKNGVWNKGISEIKLPGGKYLRNFEKPNCEGEHLDVSNEAKPHYVVSSGFNDRIQSFMSISKEIVVNPCEDLNGIFELNVKPTCTIAPDPGIDDLVVPNNNCICLFDQPECTGVDLTVSTNQDKDFIVREGFHDKTRSFRACNRHLEVSFDNSTR</sequence>
<gene>
    <name evidence="3" type="ORF">ODALV1_LOCUS25030</name>
</gene>
<feature type="signal peptide" evidence="2">
    <location>
        <begin position="1"/>
        <end position="24"/>
    </location>
</feature>